<feature type="domain" description="Teneurin-like YD-shell" evidence="4">
    <location>
        <begin position="1129"/>
        <end position="1377"/>
    </location>
</feature>
<proteinExistence type="predicted"/>
<dbReference type="Gene3D" id="1.20.1260.20">
    <property type="entry name" value="PPE superfamily"/>
    <property type="match status" value="1"/>
</dbReference>
<keyword evidence="1" id="KW-0677">Repeat</keyword>
<dbReference type="PRINTS" id="PR00394">
    <property type="entry name" value="RHSPROTEIN"/>
</dbReference>
<name>A0ABY7B821_9PSEU</name>
<evidence type="ECO:0000313" key="6">
    <source>
        <dbReference type="EMBL" id="WAL68494.1"/>
    </source>
</evidence>
<dbReference type="Gene3D" id="2.180.10.10">
    <property type="entry name" value="RHS repeat-associated core"/>
    <property type="match status" value="2"/>
</dbReference>
<feature type="compositionally biased region" description="Low complexity" evidence="2">
    <location>
        <begin position="395"/>
        <end position="409"/>
    </location>
</feature>
<evidence type="ECO:0000256" key="1">
    <source>
        <dbReference type="ARBA" id="ARBA00022737"/>
    </source>
</evidence>
<dbReference type="EMBL" id="CP113836">
    <property type="protein sequence ID" value="WAL68494.1"/>
    <property type="molecule type" value="Genomic_DNA"/>
</dbReference>
<gene>
    <name evidence="6" type="ORF">ORV05_12205</name>
</gene>
<feature type="domain" description="DUF6531" evidence="3">
    <location>
        <begin position="422"/>
        <end position="493"/>
    </location>
</feature>
<dbReference type="PANTHER" id="PTHR32305">
    <property type="match status" value="1"/>
</dbReference>
<dbReference type="PANTHER" id="PTHR32305:SF15">
    <property type="entry name" value="PROTEIN RHSA-RELATED"/>
    <property type="match status" value="1"/>
</dbReference>
<dbReference type="InterPro" id="IPR022385">
    <property type="entry name" value="Rhs_assc_core"/>
</dbReference>
<feature type="region of interest" description="Disordered" evidence="2">
    <location>
        <begin position="1569"/>
        <end position="1600"/>
    </location>
</feature>
<dbReference type="InterPro" id="IPR045351">
    <property type="entry name" value="DUF6531"/>
</dbReference>
<evidence type="ECO:0000259" key="5">
    <source>
        <dbReference type="Pfam" id="PF25547"/>
    </source>
</evidence>
<feature type="compositionally biased region" description="Low complexity" evidence="2">
    <location>
        <begin position="335"/>
        <end position="345"/>
    </location>
</feature>
<feature type="compositionally biased region" description="Gly residues" evidence="2">
    <location>
        <begin position="381"/>
        <end position="394"/>
    </location>
</feature>
<evidence type="ECO:0000259" key="3">
    <source>
        <dbReference type="Pfam" id="PF20148"/>
    </source>
</evidence>
<evidence type="ECO:0000313" key="7">
    <source>
        <dbReference type="Proteomes" id="UP001163203"/>
    </source>
</evidence>
<sequence length="1649" mass="175990">MTNPLVAQAKDSTTAFSGVSILEDAQGLVSSIESGDWASAVLGAAGTAMDVLAFVADPFGSILAAGVGWLMEHVGPLKDALDKLAGNPDQITAHSETWKNISTELGQVSTDLANQVNTDIQSWTGPGADAYRQQAGEMAKVLEAAGKACEGASSGVKTAGEVVAAVRQLVRDIIAQVVGHMVSWALQVLFTLGIGLTWVVPQVVNLVAKTAKQIADLVKKLTKALGELGKLLGKAGDLFKDASKGLRGLKPGSAAKPGKVDTLPSGARNVDPVAGRPTTSSGAGHNGSADAGKVSAPPKLDEGGGGTKASGAGKTDGGSVAPPPKLDEGAGGTKASGAGKTDGGSVAPPPKLDDGAGGTKASGAGKTDGGSVAPPPKLDEGAGGTTASGAGAKGAGSNSSTASGGSTRGDAIGKDTRVCDSDPVDVMTGDVVANEVDLSLSGPGELLLERMHISSYRAGQWFGPSWSSTLDQRVQVDEDNIRYFSADGMILVYPQPAAGASVLPLEGPRLPLTPAGTGFRLDDPEREQSLFFAPVAGSRVGVLPLVALEQRDAYRVDIDHDRSGMPARLRHSDGRVVRVAGASGRITGIEVVEAGTKRAVKVAEFGYDDRGYLVQVVNSSGLAARYDYDDHGRMTGWQDRTGTWYRYVYDDRGRCVRTLGSDGFFSGTFTYDRERLITVYTNSLGATTEYHFTAERQLSRRVDQLGNVTAFTWDRYDRLLSRTDPLGLTTSFGYDEQGTLASVTRPDGSVLRVTSGPDGLTIEADAEDGTVLSRFYPRGEAPDPFEEPLGVAAPLRAEKLSGEKGGEREGAAAPEDRDLFGRPRFALNRSRRRVGLGWTVEGQENLRVHPSGVREIRRYDPEGNEVEHVNGAGFATRTEYGLFDLPVATIDASGARTTYAYDTELRLVAVTNPLGLKWTYRYDPAGRLVEETDFDGRTLRFTYDRAGRLATSTDGTGGVTEYGYDALGNVVERRGPTGTTRYTYDALGRMTSAVLGDVELKVGYDSEGTVLSESVDGRTLTYRYADDGRVTRRTPSGVDSVWTFGAAGDPVSLTVAGHTVRFGHDTGGREVTRTVDGRVTVSQDFDADDNLVAQSVQGSNVQRHRRFTYRRDGLLTGIDDALAGQTRLVLDAAGRVVEVHTPRGSEAYRYDGAGNVLEARELLAGPTAGVRRYHGNRLVSAGAVAFEHDQQGRVLARHEGGRVWRYAWDGHDRLIALATPEGDQWLYRYDPIGRRIAKRRVTTTASGAPRVAESYEFTWSGALLVEQVHVDERGTRTVTTWDYHPGDDRPVVQVERSATLGERFFAIVTDLMGRPTELVDPAGSLAWQGNAGLWGREPGPAGTPLRFPGQYADAESGLHYNLYRYYDPTTGRYLSQDPLGLAPAPNPAAYVGNPLADCDPLGLAPKCKGGGKGKTPDRPGGGDDAGKLPGKGGTSASGSKATHSFGKQDGVEVQVDSHQGKHQVGATSFGMKYTGGSGTKFPANVGDKWHEEYFSKEVGKYTKEGPAGELDAKVASKKDNLDAHEEKVSDLKNEFEAKQQEFKYASKEDKATIRQEALDLKEQYQKAAAERDAAKQEYDAAKAERESHGEGNAIQYDKNAKPDGVQYDMTTQWVKEGDDGHWLTTYHANPVSNDWWGDYGKQIAKEYNL</sequence>
<reference evidence="6" key="1">
    <citation type="submission" date="2022-11" db="EMBL/GenBank/DDBJ databases">
        <authorList>
            <person name="Mo P."/>
        </authorList>
    </citation>
    <scope>NUCLEOTIDE SEQUENCE</scope>
    <source>
        <strain evidence="6">HUAS 11-8</strain>
    </source>
</reference>
<dbReference type="InterPro" id="IPR057746">
    <property type="entry name" value="CpnT-like_N"/>
</dbReference>
<feature type="compositionally biased region" description="Basic and acidic residues" evidence="2">
    <location>
        <begin position="1414"/>
        <end position="1426"/>
    </location>
</feature>
<feature type="compositionally biased region" description="Low complexity" evidence="2">
    <location>
        <begin position="309"/>
        <end position="319"/>
    </location>
</feature>
<accession>A0ABY7B821</accession>
<evidence type="ECO:0000256" key="2">
    <source>
        <dbReference type="SAM" id="MobiDB-lite"/>
    </source>
</evidence>
<dbReference type="InterPro" id="IPR050708">
    <property type="entry name" value="T6SS_VgrG/RHS"/>
</dbReference>
<dbReference type="Proteomes" id="UP001163203">
    <property type="component" value="Chromosome"/>
</dbReference>
<dbReference type="InterPro" id="IPR038332">
    <property type="entry name" value="PPE_sf"/>
</dbReference>
<organism evidence="6 7">
    <name type="scientific">Amycolatopsis cynarae</name>
    <dbReference type="NCBI Taxonomy" id="2995223"/>
    <lineage>
        <taxon>Bacteria</taxon>
        <taxon>Bacillati</taxon>
        <taxon>Actinomycetota</taxon>
        <taxon>Actinomycetes</taxon>
        <taxon>Pseudonocardiales</taxon>
        <taxon>Pseudonocardiaceae</taxon>
        <taxon>Amycolatopsis</taxon>
    </lineage>
</organism>
<dbReference type="Pfam" id="PF25547">
    <property type="entry name" value="WXG100_2"/>
    <property type="match status" value="1"/>
</dbReference>
<dbReference type="Pfam" id="PF05593">
    <property type="entry name" value="RHS_repeat"/>
    <property type="match status" value="1"/>
</dbReference>
<feature type="region of interest" description="Disordered" evidence="2">
    <location>
        <begin position="1409"/>
        <end position="1445"/>
    </location>
</feature>
<feature type="domain" description="Teneurin-like YD-shell" evidence="4">
    <location>
        <begin position="895"/>
        <end position="1027"/>
    </location>
</feature>
<feature type="compositionally biased region" description="Basic and acidic residues" evidence="2">
    <location>
        <begin position="411"/>
        <end position="420"/>
    </location>
</feature>
<feature type="compositionally biased region" description="Basic and acidic residues" evidence="2">
    <location>
        <begin position="1569"/>
        <end position="1589"/>
    </location>
</feature>
<dbReference type="NCBIfam" id="TIGR03696">
    <property type="entry name" value="Rhs_assc_core"/>
    <property type="match status" value="1"/>
</dbReference>
<dbReference type="Pfam" id="PF25023">
    <property type="entry name" value="TEN_YD-shell"/>
    <property type="match status" value="2"/>
</dbReference>
<dbReference type="Pfam" id="PF20148">
    <property type="entry name" value="DUF6531"/>
    <property type="match status" value="1"/>
</dbReference>
<evidence type="ECO:0000259" key="4">
    <source>
        <dbReference type="Pfam" id="PF25023"/>
    </source>
</evidence>
<dbReference type="InterPro" id="IPR031325">
    <property type="entry name" value="RHS_repeat"/>
</dbReference>
<dbReference type="InterPro" id="IPR036689">
    <property type="entry name" value="ESAT-6-like_sf"/>
</dbReference>
<keyword evidence="7" id="KW-1185">Reference proteome</keyword>
<protein>
    <submittedName>
        <fullName evidence="6">DUF6531 domain-containing protein</fullName>
    </submittedName>
</protein>
<feature type="region of interest" description="Disordered" evidence="2">
    <location>
        <begin position="246"/>
        <end position="421"/>
    </location>
</feature>
<feature type="domain" description="Outer membrane channel protein CpnT-like N-terminal" evidence="5">
    <location>
        <begin position="86"/>
        <end position="195"/>
    </location>
</feature>
<dbReference type="SUPFAM" id="SSF140453">
    <property type="entry name" value="EsxAB dimer-like"/>
    <property type="match status" value="1"/>
</dbReference>
<dbReference type="NCBIfam" id="TIGR01643">
    <property type="entry name" value="YD_repeat_2x"/>
    <property type="match status" value="7"/>
</dbReference>
<feature type="compositionally biased region" description="Low complexity" evidence="2">
    <location>
        <begin position="361"/>
        <end position="371"/>
    </location>
</feature>
<dbReference type="InterPro" id="IPR056823">
    <property type="entry name" value="TEN-like_YD-shell"/>
</dbReference>
<dbReference type="InterPro" id="IPR006530">
    <property type="entry name" value="YD"/>
</dbReference>
<dbReference type="RefSeq" id="WP_268758586.1">
    <property type="nucleotide sequence ID" value="NZ_CP113836.1"/>
</dbReference>